<feature type="transmembrane region" description="Helical" evidence="2">
    <location>
        <begin position="203"/>
        <end position="223"/>
    </location>
</feature>
<sequence>MQLFANPAKLHLGTNAQRVPKGLPRLGACRVQCLARPQQQAQKPKEAVQAPLSSSPIEAFLLTSAAAATPLLLDVQDAAASGGQYGILEGRTAALVHPAMNFTFLAVMFYSAVLGYNWRTARELGEEIRELRKQQPASADGPAPPSPEIQEKEEKRKALLAGNPKDKHTVLGSLLLAGGTGIAIEGCVNTFMRTGKLFPGPHLYAGATIVSLWAIAAALVPAMQKGNQVARNTHILLNMANIGLFLWQVPTGLQIVDKVFQFTKWP</sequence>
<evidence type="ECO:0000256" key="2">
    <source>
        <dbReference type="SAM" id="Phobius"/>
    </source>
</evidence>
<feature type="transmembrane region" description="Helical" evidence="2">
    <location>
        <begin position="99"/>
        <end position="118"/>
    </location>
</feature>
<keyword evidence="4" id="KW-1185">Reference proteome</keyword>
<name>A0ABQ7FW01_DUNSA</name>
<proteinExistence type="predicted"/>
<accession>A0ABQ7FW01</accession>
<reference evidence="3" key="1">
    <citation type="submission" date="2017-08" db="EMBL/GenBank/DDBJ databases">
        <authorList>
            <person name="Polle J.E."/>
            <person name="Barry K."/>
            <person name="Cushman J."/>
            <person name="Schmutz J."/>
            <person name="Tran D."/>
            <person name="Hathwaick L.T."/>
            <person name="Yim W.C."/>
            <person name="Jenkins J."/>
            <person name="Mckie-Krisberg Z.M."/>
            <person name="Prochnik S."/>
            <person name="Lindquist E."/>
            <person name="Dockter R.B."/>
            <person name="Adam C."/>
            <person name="Molina H."/>
            <person name="Bunkerborg J."/>
            <person name="Jin E."/>
            <person name="Buchheim M."/>
            <person name="Magnuson J."/>
        </authorList>
    </citation>
    <scope>NUCLEOTIDE SEQUENCE</scope>
    <source>
        <strain evidence="3">CCAP 19/18</strain>
    </source>
</reference>
<dbReference type="PANTHER" id="PTHR34679">
    <property type="match status" value="1"/>
</dbReference>
<feature type="region of interest" description="Disordered" evidence="1">
    <location>
        <begin position="131"/>
        <end position="151"/>
    </location>
</feature>
<dbReference type="Proteomes" id="UP000815325">
    <property type="component" value="Unassembled WGS sequence"/>
</dbReference>
<dbReference type="InterPro" id="IPR025067">
    <property type="entry name" value="DUF4079"/>
</dbReference>
<feature type="transmembrane region" description="Helical" evidence="2">
    <location>
        <begin position="235"/>
        <end position="256"/>
    </location>
</feature>
<dbReference type="Pfam" id="PF13301">
    <property type="entry name" value="DUF4079"/>
    <property type="match status" value="1"/>
</dbReference>
<evidence type="ECO:0000313" key="3">
    <source>
        <dbReference type="EMBL" id="KAF5826563.1"/>
    </source>
</evidence>
<protein>
    <submittedName>
        <fullName evidence="3">Uncharacterized protein</fullName>
    </submittedName>
</protein>
<keyword evidence="2" id="KW-1133">Transmembrane helix</keyword>
<comment type="caution">
    <text evidence="3">The sequence shown here is derived from an EMBL/GenBank/DDBJ whole genome shotgun (WGS) entry which is preliminary data.</text>
</comment>
<feature type="transmembrane region" description="Helical" evidence="2">
    <location>
        <begin position="170"/>
        <end position="191"/>
    </location>
</feature>
<evidence type="ECO:0000256" key="1">
    <source>
        <dbReference type="SAM" id="MobiDB-lite"/>
    </source>
</evidence>
<gene>
    <name evidence="3" type="ORF">DUNSADRAFT_2740</name>
</gene>
<evidence type="ECO:0000313" key="4">
    <source>
        <dbReference type="Proteomes" id="UP000815325"/>
    </source>
</evidence>
<dbReference type="PANTHER" id="PTHR34679:SF2">
    <property type="entry name" value="OS02G0122500 PROTEIN"/>
    <property type="match status" value="1"/>
</dbReference>
<keyword evidence="2" id="KW-0472">Membrane</keyword>
<keyword evidence="2" id="KW-0812">Transmembrane</keyword>
<organism evidence="3 4">
    <name type="scientific">Dunaliella salina</name>
    <name type="common">Green alga</name>
    <name type="synonym">Protococcus salinus</name>
    <dbReference type="NCBI Taxonomy" id="3046"/>
    <lineage>
        <taxon>Eukaryota</taxon>
        <taxon>Viridiplantae</taxon>
        <taxon>Chlorophyta</taxon>
        <taxon>core chlorophytes</taxon>
        <taxon>Chlorophyceae</taxon>
        <taxon>CS clade</taxon>
        <taxon>Chlamydomonadales</taxon>
        <taxon>Dunaliellaceae</taxon>
        <taxon>Dunaliella</taxon>
    </lineage>
</organism>
<dbReference type="EMBL" id="MU070838">
    <property type="protein sequence ID" value="KAF5826563.1"/>
    <property type="molecule type" value="Genomic_DNA"/>
</dbReference>